<reference evidence="2 3" key="1">
    <citation type="journal article" date="2007" name="Nature">
        <title>Evolution of genes and genomes on the Drosophila phylogeny.</title>
        <authorList>
            <consortium name="Drosophila 12 Genomes Consortium"/>
            <person name="Clark A.G."/>
            <person name="Eisen M.B."/>
            <person name="Smith D.R."/>
            <person name="Bergman C.M."/>
            <person name="Oliver B."/>
            <person name="Markow T.A."/>
            <person name="Kaufman T.C."/>
            <person name="Kellis M."/>
            <person name="Gelbart W."/>
            <person name="Iyer V.N."/>
            <person name="Pollard D.A."/>
            <person name="Sackton T.B."/>
            <person name="Larracuente A.M."/>
            <person name="Singh N.D."/>
            <person name="Abad J.P."/>
            <person name="Abt D.N."/>
            <person name="Adryan B."/>
            <person name="Aguade M."/>
            <person name="Akashi H."/>
            <person name="Anderson W.W."/>
            <person name="Aquadro C.F."/>
            <person name="Ardell D.H."/>
            <person name="Arguello R."/>
            <person name="Artieri C.G."/>
            <person name="Barbash D.A."/>
            <person name="Barker D."/>
            <person name="Barsanti P."/>
            <person name="Batterham P."/>
            <person name="Batzoglou S."/>
            <person name="Begun D."/>
            <person name="Bhutkar A."/>
            <person name="Blanco E."/>
            <person name="Bosak S.A."/>
            <person name="Bradley R.K."/>
            <person name="Brand A.D."/>
            <person name="Brent M.R."/>
            <person name="Brooks A.N."/>
            <person name="Brown R.H."/>
            <person name="Butlin R.K."/>
            <person name="Caggese C."/>
            <person name="Calvi B.R."/>
            <person name="Bernardo de Carvalho A."/>
            <person name="Caspi A."/>
            <person name="Castrezana S."/>
            <person name="Celniker S.E."/>
            <person name="Chang J.L."/>
            <person name="Chapple C."/>
            <person name="Chatterji S."/>
            <person name="Chinwalla A."/>
            <person name="Civetta A."/>
            <person name="Clifton S.W."/>
            <person name="Comeron J.M."/>
            <person name="Costello J.C."/>
            <person name="Coyne J.A."/>
            <person name="Daub J."/>
            <person name="David R.G."/>
            <person name="Delcher A.L."/>
            <person name="Delehaunty K."/>
            <person name="Do C.B."/>
            <person name="Ebling H."/>
            <person name="Edwards K."/>
            <person name="Eickbush T."/>
            <person name="Evans J.D."/>
            <person name="Filipski A."/>
            <person name="Findeiss S."/>
            <person name="Freyhult E."/>
            <person name="Fulton L."/>
            <person name="Fulton R."/>
            <person name="Garcia A.C."/>
            <person name="Gardiner A."/>
            <person name="Garfield D.A."/>
            <person name="Garvin B.E."/>
            <person name="Gibson G."/>
            <person name="Gilbert D."/>
            <person name="Gnerre S."/>
            <person name="Godfrey J."/>
            <person name="Good R."/>
            <person name="Gotea V."/>
            <person name="Gravely B."/>
            <person name="Greenberg A.J."/>
            <person name="Griffiths-Jones S."/>
            <person name="Gross S."/>
            <person name="Guigo R."/>
            <person name="Gustafson E.A."/>
            <person name="Haerty W."/>
            <person name="Hahn M.W."/>
            <person name="Halligan D.L."/>
            <person name="Halpern A.L."/>
            <person name="Halter G.M."/>
            <person name="Han M.V."/>
            <person name="Heger A."/>
            <person name="Hillier L."/>
            <person name="Hinrichs A.S."/>
            <person name="Holmes I."/>
            <person name="Hoskins R.A."/>
            <person name="Hubisz M.J."/>
            <person name="Hultmark D."/>
            <person name="Huntley M.A."/>
            <person name="Jaffe D.B."/>
            <person name="Jagadeeshan S."/>
            <person name="Jeck W.R."/>
            <person name="Johnson J."/>
            <person name="Jones C.D."/>
            <person name="Jordan W.C."/>
            <person name="Karpen G.H."/>
            <person name="Kataoka E."/>
            <person name="Keightley P.D."/>
            <person name="Kheradpour P."/>
            <person name="Kirkness E.F."/>
            <person name="Koerich L.B."/>
            <person name="Kristiansen K."/>
            <person name="Kudrna D."/>
            <person name="Kulathinal R.J."/>
            <person name="Kumar S."/>
            <person name="Kwok R."/>
            <person name="Lander E."/>
            <person name="Langley C.H."/>
            <person name="Lapoint R."/>
            <person name="Lazzaro B.P."/>
            <person name="Lee S.J."/>
            <person name="Levesque L."/>
            <person name="Li R."/>
            <person name="Lin C.F."/>
            <person name="Lin M.F."/>
            <person name="Lindblad-Toh K."/>
            <person name="Llopart A."/>
            <person name="Long M."/>
            <person name="Low L."/>
            <person name="Lozovsky E."/>
            <person name="Lu J."/>
            <person name="Luo M."/>
            <person name="Machado C.A."/>
            <person name="Makalowski W."/>
            <person name="Marzo M."/>
            <person name="Matsuda M."/>
            <person name="Matzkin L."/>
            <person name="McAllister B."/>
            <person name="McBride C.S."/>
            <person name="McKernan B."/>
            <person name="McKernan K."/>
            <person name="Mendez-Lago M."/>
            <person name="Minx P."/>
            <person name="Mollenhauer M.U."/>
            <person name="Montooth K."/>
            <person name="Mount S.M."/>
            <person name="Mu X."/>
            <person name="Myers E."/>
            <person name="Negre B."/>
            <person name="Newfeld S."/>
            <person name="Nielsen R."/>
            <person name="Noor M.A."/>
            <person name="O'Grady P."/>
            <person name="Pachter L."/>
            <person name="Papaceit M."/>
            <person name="Parisi M.J."/>
            <person name="Parisi M."/>
            <person name="Parts L."/>
            <person name="Pedersen J.S."/>
            <person name="Pesole G."/>
            <person name="Phillippy A.M."/>
            <person name="Ponting C.P."/>
            <person name="Pop M."/>
            <person name="Porcelli D."/>
            <person name="Powell J.R."/>
            <person name="Prohaska S."/>
            <person name="Pruitt K."/>
            <person name="Puig M."/>
            <person name="Quesneville H."/>
            <person name="Ram K.R."/>
            <person name="Rand D."/>
            <person name="Rasmussen M.D."/>
            <person name="Reed L.K."/>
            <person name="Reenan R."/>
            <person name="Reily A."/>
            <person name="Remington K.A."/>
            <person name="Rieger T.T."/>
            <person name="Ritchie M.G."/>
            <person name="Robin C."/>
            <person name="Rogers Y.H."/>
            <person name="Rohde C."/>
            <person name="Rozas J."/>
            <person name="Rubenfield M.J."/>
            <person name="Ruiz A."/>
            <person name="Russo S."/>
            <person name="Salzberg S.L."/>
            <person name="Sanchez-Gracia A."/>
            <person name="Saranga D.J."/>
            <person name="Sato H."/>
            <person name="Schaeffer S.W."/>
            <person name="Schatz M.C."/>
            <person name="Schlenke T."/>
            <person name="Schwartz R."/>
            <person name="Segarra C."/>
            <person name="Singh R.S."/>
            <person name="Sirot L."/>
            <person name="Sirota M."/>
            <person name="Sisneros N.B."/>
            <person name="Smith C.D."/>
            <person name="Smith T.F."/>
            <person name="Spieth J."/>
            <person name="Stage D.E."/>
            <person name="Stark A."/>
            <person name="Stephan W."/>
            <person name="Strausberg R.L."/>
            <person name="Strempel S."/>
            <person name="Sturgill D."/>
            <person name="Sutton G."/>
            <person name="Sutton G.G."/>
            <person name="Tao W."/>
            <person name="Teichmann S."/>
            <person name="Tobari Y.N."/>
            <person name="Tomimura Y."/>
            <person name="Tsolas J.M."/>
            <person name="Valente V.L."/>
            <person name="Venter E."/>
            <person name="Venter J.C."/>
            <person name="Vicario S."/>
            <person name="Vieira F.G."/>
            <person name="Vilella A.J."/>
            <person name="Villasante A."/>
            <person name="Walenz B."/>
            <person name="Wang J."/>
            <person name="Wasserman M."/>
            <person name="Watts T."/>
            <person name="Wilson D."/>
            <person name="Wilson R.K."/>
            <person name="Wing R.A."/>
            <person name="Wolfner M.F."/>
            <person name="Wong A."/>
            <person name="Wong G.K."/>
            <person name="Wu C.I."/>
            <person name="Wu G."/>
            <person name="Yamamoto D."/>
            <person name="Yang H.P."/>
            <person name="Yang S.P."/>
            <person name="Yorke J.A."/>
            <person name="Yoshida K."/>
            <person name="Zdobnov E."/>
            <person name="Zhang P."/>
            <person name="Zhang Y."/>
            <person name="Zimin A.V."/>
            <person name="Baldwin J."/>
            <person name="Abdouelleil A."/>
            <person name="Abdulkadir J."/>
            <person name="Abebe A."/>
            <person name="Abera B."/>
            <person name="Abreu J."/>
            <person name="Acer S.C."/>
            <person name="Aftuck L."/>
            <person name="Alexander A."/>
            <person name="An P."/>
            <person name="Anderson E."/>
            <person name="Anderson S."/>
            <person name="Arachi H."/>
            <person name="Azer M."/>
            <person name="Bachantsang P."/>
            <person name="Barry A."/>
            <person name="Bayul T."/>
            <person name="Berlin A."/>
            <person name="Bessette D."/>
            <person name="Bloom T."/>
            <person name="Blye J."/>
            <person name="Boguslavskiy L."/>
            <person name="Bonnet C."/>
            <person name="Boukhgalter B."/>
            <person name="Bourzgui I."/>
            <person name="Brown A."/>
            <person name="Cahill P."/>
            <person name="Channer S."/>
            <person name="Cheshatsang Y."/>
            <person name="Chuda L."/>
            <person name="Citroen M."/>
            <person name="Collymore A."/>
            <person name="Cooke P."/>
            <person name="Costello M."/>
            <person name="D'Aco K."/>
            <person name="Daza R."/>
            <person name="De Haan G."/>
            <person name="DeGray S."/>
            <person name="DeMaso C."/>
            <person name="Dhargay N."/>
            <person name="Dooley K."/>
            <person name="Dooley E."/>
            <person name="Doricent M."/>
            <person name="Dorje P."/>
            <person name="Dorjee K."/>
            <person name="Dupes A."/>
            <person name="Elong R."/>
            <person name="Falk J."/>
            <person name="Farina A."/>
            <person name="Faro S."/>
            <person name="Ferguson D."/>
            <person name="Fisher S."/>
            <person name="Foley C.D."/>
            <person name="Franke A."/>
            <person name="Friedrich D."/>
            <person name="Gadbois L."/>
            <person name="Gearin G."/>
            <person name="Gearin C.R."/>
            <person name="Giannoukos G."/>
            <person name="Goode T."/>
            <person name="Graham J."/>
            <person name="Grandbois E."/>
            <person name="Grewal S."/>
            <person name="Gyaltsen K."/>
            <person name="Hafez N."/>
            <person name="Hagos B."/>
            <person name="Hall J."/>
            <person name="Henson C."/>
            <person name="Hollinger A."/>
            <person name="Honan T."/>
            <person name="Huard M.D."/>
            <person name="Hughes L."/>
            <person name="Hurhula B."/>
            <person name="Husby M.E."/>
            <person name="Kamat A."/>
            <person name="Kanga B."/>
            <person name="Kashin S."/>
            <person name="Khazanovich D."/>
            <person name="Kisner P."/>
            <person name="Lance K."/>
            <person name="Lara M."/>
            <person name="Lee W."/>
            <person name="Lennon N."/>
            <person name="Letendre F."/>
            <person name="LeVine R."/>
            <person name="Lipovsky A."/>
            <person name="Liu X."/>
            <person name="Liu J."/>
            <person name="Liu S."/>
            <person name="Lokyitsang T."/>
            <person name="Lokyitsang Y."/>
            <person name="Lubonja R."/>
            <person name="Lui A."/>
            <person name="MacDonald P."/>
            <person name="Magnisalis V."/>
            <person name="Maru K."/>
            <person name="Matthews C."/>
            <person name="McCusker W."/>
            <person name="McDonough S."/>
            <person name="Mehta T."/>
            <person name="Meldrim J."/>
            <person name="Meneus L."/>
            <person name="Mihai O."/>
            <person name="Mihalev A."/>
            <person name="Mihova T."/>
            <person name="Mittelman R."/>
            <person name="Mlenga V."/>
            <person name="Montmayeur A."/>
            <person name="Mulrain L."/>
            <person name="Navidi A."/>
            <person name="Naylor J."/>
            <person name="Negash T."/>
            <person name="Nguyen T."/>
            <person name="Nguyen N."/>
            <person name="Nicol R."/>
            <person name="Norbu C."/>
            <person name="Norbu N."/>
            <person name="Novod N."/>
            <person name="O'Neill B."/>
            <person name="Osman S."/>
            <person name="Markiewicz E."/>
            <person name="Oyono O.L."/>
            <person name="Patti C."/>
            <person name="Phunkhang P."/>
            <person name="Pierre F."/>
            <person name="Priest M."/>
            <person name="Raghuraman S."/>
            <person name="Rege F."/>
            <person name="Reyes R."/>
            <person name="Rise C."/>
            <person name="Rogov P."/>
            <person name="Ross K."/>
            <person name="Ryan E."/>
            <person name="Settipalli S."/>
            <person name="Shea T."/>
            <person name="Sherpa N."/>
            <person name="Shi L."/>
            <person name="Shih D."/>
            <person name="Sparrow T."/>
            <person name="Spaulding J."/>
            <person name="Stalker J."/>
            <person name="Stange-Thomann N."/>
            <person name="Stavropoulos S."/>
            <person name="Stone C."/>
            <person name="Strader C."/>
            <person name="Tesfaye S."/>
            <person name="Thomson T."/>
            <person name="Thoulutsang Y."/>
            <person name="Thoulutsang D."/>
            <person name="Topham K."/>
            <person name="Topping I."/>
            <person name="Tsamla T."/>
            <person name="Vassiliev H."/>
            <person name="Vo A."/>
            <person name="Wangchuk T."/>
            <person name="Wangdi T."/>
            <person name="Weiand M."/>
            <person name="Wilkinson J."/>
            <person name="Wilson A."/>
            <person name="Yadav S."/>
            <person name="Young G."/>
            <person name="Yu Q."/>
            <person name="Zembek L."/>
            <person name="Zhong D."/>
            <person name="Zimmer A."/>
            <person name="Zwirko Z."/>
            <person name="Jaffe D.B."/>
            <person name="Alvarez P."/>
            <person name="Brockman W."/>
            <person name="Butler J."/>
            <person name="Chin C."/>
            <person name="Gnerre S."/>
            <person name="Grabherr M."/>
            <person name="Kleber M."/>
            <person name="Mauceli E."/>
            <person name="MacCallum I."/>
        </authorList>
    </citation>
    <scope>NUCLEOTIDE SEQUENCE [LARGE SCALE GENOMIC DNA]</scope>
    <source>
        <strain evidence="2 3">TSC#14021-0224.01</strain>
    </source>
</reference>
<evidence type="ECO:0000256" key="1">
    <source>
        <dbReference type="SAM" id="MobiDB-lite"/>
    </source>
</evidence>
<evidence type="ECO:0000313" key="2">
    <source>
        <dbReference type="EMBL" id="EDV55782.2"/>
    </source>
</evidence>
<gene>
    <name evidence="2" type="primary">Dere\GG20589</name>
    <name evidence="2" type="synonym">dere_GLEANR_5373</name>
    <name evidence="2" type="synonym">GG20589</name>
    <name evidence="2" type="ORF">Dere_GG20589</name>
</gene>
<dbReference type="EMBL" id="CH954179">
    <property type="protein sequence ID" value="EDV55782.2"/>
    <property type="molecule type" value="Genomic_DNA"/>
</dbReference>
<evidence type="ECO:0000313" key="3">
    <source>
        <dbReference type="Proteomes" id="UP000008711"/>
    </source>
</evidence>
<organism evidence="2 3">
    <name type="scientific">Drosophila erecta</name>
    <name type="common">Fruit fly</name>
    <dbReference type="NCBI Taxonomy" id="7220"/>
    <lineage>
        <taxon>Eukaryota</taxon>
        <taxon>Metazoa</taxon>
        <taxon>Ecdysozoa</taxon>
        <taxon>Arthropoda</taxon>
        <taxon>Hexapoda</taxon>
        <taxon>Insecta</taxon>
        <taxon>Pterygota</taxon>
        <taxon>Neoptera</taxon>
        <taxon>Endopterygota</taxon>
        <taxon>Diptera</taxon>
        <taxon>Brachycera</taxon>
        <taxon>Muscomorpha</taxon>
        <taxon>Ephydroidea</taxon>
        <taxon>Drosophilidae</taxon>
        <taxon>Drosophila</taxon>
        <taxon>Sophophora</taxon>
    </lineage>
</organism>
<dbReference type="KEGG" id="der:6548660"/>
<dbReference type="Proteomes" id="UP000008711">
    <property type="component" value="Unassembled WGS sequence"/>
</dbReference>
<name>B3NPL5_DROER</name>
<dbReference type="eggNOG" id="ENOG502TBN1">
    <property type="taxonomic scope" value="Eukaryota"/>
</dbReference>
<dbReference type="HOGENOM" id="CLU_175030_0_0_1"/>
<dbReference type="AlphaFoldDB" id="B3NPL5"/>
<protein>
    <submittedName>
        <fullName evidence="2">Uncharacterized protein</fullName>
    </submittedName>
</protein>
<keyword evidence="3" id="KW-1185">Reference proteome</keyword>
<feature type="region of interest" description="Disordered" evidence="1">
    <location>
        <begin position="1"/>
        <end position="23"/>
    </location>
</feature>
<dbReference type="OrthoDB" id="7847194at2759"/>
<proteinExistence type="predicted"/>
<accession>B3NPL5</accession>
<sequence length="116" mass="13496">MDSPLKQRQKPKKLDKPKLNTDPSQAVGFNKDVIAEVADQSVVYDYMNYPSSKAKGKLLKRVKPLKNVTFKTVVELVTYTENWKMKMCESKLRTEEEQVWLRLLKSSFQTSGTKYF</sequence>
<reference evidence="2 3" key="2">
    <citation type="journal article" date="2008" name="Bioinformatics">
        <title>Assembly reconciliation.</title>
        <authorList>
            <person name="Zimin A.V."/>
            <person name="Smith D.R."/>
            <person name="Sutton G."/>
            <person name="Yorke J.A."/>
        </authorList>
    </citation>
    <scope>NUCLEOTIDE SEQUENCE [LARGE SCALE GENOMIC DNA]</scope>
    <source>
        <strain evidence="2 3">TSC#14021-0224.01</strain>
    </source>
</reference>